<dbReference type="InterPro" id="IPR012334">
    <property type="entry name" value="Pectin_lyas_fold"/>
</dbReference>
<accession>A0A1Y5SJ35</accession>
<evidence type="ECO:0000313" key="2">
    <source>
        <dbReference type="Proteomes" id="UP000193077"/>
    </source>
</evidence>
<dbReference type="OrthoDB" id="5438245at2"/>
<evidence type="ECO:0000313" key="1">
    <source>
        <dbReference type="EMBL" id="SLN38804.1"/>
    </source>
</evidence>
<organism evidence="1 2">
    <name type="scientific">Falsiruegeria litorea R37</name>
    <dbReference type="NCBI Taxonomy" id="1200284"/>
    <lineage>
        <taxon>Bacteria</taxon>
        <taxon>Pseudomonadati</taxon>
        <taxon>Pseudomonadota</taxon>
        <taxon>Alphaproteobacteria</taxon>
        <taxon>Rhodobacterales</taxon>
        <taxon>Roseobacteraceae</taxon>
        <taxon>Falsiruegeria</taxon>
    </lineage>
</organism>
<protein>
    <recommendedName>
        <fullName evidence="3">Right handed beta helix domain-containing protein</fullName>
    </recommendedName>
</protein>
<dbReference type="SMART" id="SM00710">
    <property type="entry name" value="PbH1"/>
    <property type="match status" value="5"/>
</dbReference>
<dbReference type="EMBL" id="FWFO01000001">
    <property type="protein sequence ID" value="SLN38804.1"/>
    <property type="molecule type" value="Genomic_DNA"/>
</dbReference>
<evidence type="ECO:0008006" key="3">
    <source>
        <dbReference type="Google" id="ProtNLM"/>
    </source>
</evidence>
<proteinExistence type="predicted"/>
<dbReference type="Proteomes" id="UP000193077">
    <property type="component" value="Unassembled WGS sequence"/>
</dbReference>
<dbReference type="Gene3D" id="2.160.20.10">
    <property type="entry name" value="Single-stranded right-handed beta-helix, Pectin lyase-like"/>
    <property type="match status" value="1"/>
</dbReference>
<dbReference type="SUPFAM" id="SSF51126">
    <property type="entry name" value="Pectin lyase-like"/>
    <property type="match status" value="1"/>
</dbReference>
<dbReference type="RefSeq" id="WP_085795501.1">
    <property type="nucleotide sequence ID" value="NZ_FWFO01000001.1"/>
</dbReference>
<sequence length="496" mass="56018">MARIFAAPTTRVINQQNKNDEKIWALDLQTVINKAQPGDVIELVPGDYVAPVVIAVSGKKDKPITIRGPKDGVARMEGGRTREQGRSGGMKPTDGDFAFIKIFHAEHIRIEGLEFDNCWPSSIFVRSAQNIEIRNCSGRGSRYFCYARQTARRDTKGITLDGVKWVQDRHFEMWTGKVTWKEVKAKPNQIDNSFFNGAMFGSFDIKGDVIIRNCEISHAFNAIRMDIREKHIKGTAENPRISRNRHVRIHNNKFSFIRDNAVEPEKGAEDWAIYNNHFFNCHAAMSLDGVAIRDYLIIGNWFLNTQRPGGRPKQKNTGGKIFKFLAPPELTDNMEPAPRKGLWSVFNSVQARTNYAVEGRSAQWSDRYTLMGLYPKEHPVEPAPLQQVFELMTWTDGMEVADMVTNEPCFPRKYVSEGAKISGQGVSEAVFDVVPFDLDPNAPLGGWNGELKRTKKVNEFSSEAFKIKRRMGKTLTFRTGLSFGASDIAHLGLKEI</sequence>
<dbReference type="AlphaFoldDB" id="A0A1Y5SJ35"/>
<dbReference type="InterPro" id="IPR006626">
    <property type="entry name" value="PbH1"/>
</dbReference>
<keyword evidence="2" id="KW-1185">Reference proteome</keyword>
<dbReference type="InterPro" id="IPR011050">
    <property type="entry name" value="Pectin_lyase_fold/virulence"/>
</dbReference>
<gene>
    <name evidence="1" type="ORF">TRL7639_01969</name>
</gene>
<name>A0A1Y5SJ35_9RHOB</name>
<reference evidence="1 2" key="1">
    <citation type="submission" date="2017-03" db="EMBL/GenBank/DDBJ databases">
        <authorList>
            <person name="Afonso C.L."/>
            <person name="Miller P.J."/>
            <person name="Scott M.A."/>
            <person name="Spackman E."/>
            <person name="Goraichik I."/>
            <person name="Dimitrov K.M."/>
            <person name="Suarez D.L."/>
            <person name="Swayne D.E."/>
        </authorList>
    </citation>
    <scope>NUCLEOTIDE SEQUENCE [LARGE SCALE GENOMIC DNA]</scope>
    <source>
        <strain evidence="1 2">CECT 7639</strain>
    </source>
</reference>